<dbReference type="PANTHER" id="PTHR47359">
    <property type="entry name" value="PEPTIDOGLYCAN DL-ENDOPEPTIDASE CWLO"/>
    <property type="match status" value="1"/>
</dbReference>
<dbReference type="Gene3D" id="3.90.1720.10">
    <property type="entry name" value="endopeptidase domain like (from Nostoc punctiforme)"/>
    <property type="match status" value="1"/>
</dbReference>
<reference evidence="6" key="1">
    <citation type="journal article" date="2021" name="PeerJ">
        <title>Extensive microbial diversity within the chicken gut microbiome revealed by metagenomics and culture.</title>
        <authorList>
            <person name="Gilroy R."/>
            <person name="Ravi A."/>
            <person name="Getino M."/>
            <person name="Pursley I."/>
            <person name="Horton D.L."/>
            <person name="Alikhan N.F."/>
            <person name="Baker D."/>
            <person name="Gharbi K."/>
            <person name="Hall N."/>
            <person name="Watson M."/>
            <person name="Adriaenssens E.M."/>
            <person name="Foster-Nyarko E."/>
            <person name="Jarju S."/>
            <person name="Secka A."/>
            <person name="Antonio M."/>
            <person name="Oren A."/>
            <person name="Chaudhuri R.R."/>
            <person name="La Ragione R."/>
            <person name="Hildebrand F."/>
            <person name="Pallen M.J."/>
        </authorList>
    </citation>
    <scope>NUCLEOTIDE SEQUENCE</scope>
    <source>
        <strain evidence="6">4376</strain>
    </source>
</reference>
<evidence type="ECO:0000256" key="2">
    <source>
        <dbReference type="ARBA" id="ARBA00022670"/>
    </source>
</evidence>
<gene>
    <name evidence="6" type="ORF">H9867_08855</name>
</gene>
<comment type="similarity">
    <text evidence="1">Belongs to the peptidase C40 family.</text>
</comment>
<dbReference type="Proteomes" id="UP000824189">
    <property type="component" value="Unassembled WGS sequence"/>
</dbReference>
<dbReference type="GO" id="GO:0006508">
    <property type="term" value="P:proteolysis"/>
    <property type="evidence" value="ECO:0007669"/>
    <property type="project" value="UniProtKB-KW"/>
</dbReference>
<keyword evidence="2" id="KW-0645">Protease</keyword>
<keyword evidence="4" id="KW-0788">Thiol protease</keyword>
<dbReference type="InterPro" id="IPR051794">
    <property type="entry name" value="PG_Endopeptidase_C40"/>
</dbReference>
<dbReference type="PROSITE" id="PS51935">
    <property type="entry name" value="NLPC_P60"/>
    <property type="match status" value="1"/>
</dbReference>
<proteinExistence type="inferred from homology"/>
<dbReference type="AlphaFoldDB" id="A0A9D1US01"/>
<protein>
    <submittedName>
        <fullName evidence="6">C40 family peptidase</fullName>
    </submittedName>
</protein>
<evidence type="ECO:0000256" key="3">
    <source>
        <dbReference type="ARBA" id="ARBA00022801"/>
    </source>
</evidence>
<evidence type="ECO:0000259" key="5">
    <source>
        <dbReference type="PROSITE" id="PS51935"/>
    </source>
</evidence>
<dbReference type="SUPFAM" id="SSF54001">
    <property type="entry name" value="Cysteine proteinases"/>
    <property type="match status" value="1"/>
</dbReference>
<sequence length="219" mass="23026">MAGFNNFATTGDQSAAIESAINAGRESAGRAYDSAMGQSSGTASEVQDVVEPIQDTVNEAVADAELPPAESDVDTSGDAAAKIERVIDRAYSQLGVTYAWGGGNYYGPTLGIRDGGVADSYGDYAKVGFDCSGLMMYAFYAVGIELQHYSGYQYTSGKQVPVSEAKRGDMLFWGAGGSNHVALYLGDGQMIEAPQSGSQVQVSPVRWGGIQPYAVRLIE</sequence>
<reference evidence="6" key="2">
    <citation type="submission" date="2021-04" db="EMBL/GenBank/DDBJ databases">
        <authorList>
            <person name="Gilroy R."/>
        </authorList>
    </citation>
    <scope>NUCLEOTIDE SEQUENCE</scope>
    <source>
        <strain evidence="6">4376</strain>
    </source>
</reference>
<dbReference type="PANTHER" id="PTHR47359:SF3">
    <property type="entry name" value="NLP_P60 DOMAIN-CONTAINING PROTEIN-RELATED"/>
    <property type="match status" value="1"/>
</dbReference>
<name>A0A9D1US01_9CORY</name>
<evidence type="ECO:0000313" key="7">
    <source>
        <dbReference type="Proteomes" id="UP000824189"/>
    </source>
</evidence>
<dbReference type="GO" id="GO:0008234">
    <property type="term" value="F:cysteine-type peptidase activity"/>
    <property type="evidence" value="ECO:0007669"/>
    <property type="project" value="UniProtKB-KW"/>
</dbReference>
<evidence type="ECO:0000313" key="6">
    <source>
        <dbReference type="EMBL" id="HIW96570.1"/>
    </source>
</evidence>
<feature type="domain" description="NlpC/P60" evidence="5">
    <location>
        <begin position="80"/>
        <end position="219"/>
    </location>
</feature>
<keyword evidence="3" id="KW-0378">Hydrolase</keyword>
<evidence type="ECO:0000256" key="4">
    <source>
        <dbReference type="ARBA" id="ARBA00022807"/>
    </source>
</evidence>
<dbReference type="InterPro" id="IPR038765">
    <property type="entry name" value="Papain-like_cys_pep_sf"/>
</dbReference>
<organism evidence="6 7">
    <name type="scientific">Candidatus Corynebacterium gallistercoris</name>
    <dbReference type="NCBI Taxonomy" id="2838530"/>
    <lineage>
        <taxon>Bacteria</taxon>
        <taxon>Bacillati</taxon>
        <taxon>Actinomycetota</taxon>
        <taxon>Actinomycetes</taxon>
        <taxon>Mycobacteriales</taxon>
        <taxon>Corynebacteriaceae</taxon>
        <taxon>Corynebacterium</taxon>
    </lineage>
</organism>
<comment type="caution">
    <text evidence="6">The sequence shown here is derived from an EMBL/GenBank/DDBJ whole genome shotgun (WGS) entry which is preliminary data.</text>
</comment>
<accession>A0A9D1US01</accession>
<dbReference type="Pfam" id="PF00877">
    <property type="entry name" value="NLPC_P60"/>
    <property type="match status" value="1"/>
</dbReference>
<dbReference type="InterPro" id="IPR000064">
    <property type="entry name" value="NLP_P60_dom"/>
</dbReference>
<evidence type="ECO:0000256" key="1">
    <source>
        <dbReference type="ARBA" id="ARBA00007074"/>
    </source>
</evidence>
<dbReference type="EMBL" id="DXFZ01000107">
    <property type="protein sequence ID" value="HIW96570.1"/>
    <property type="molecule type" value="Genomic_DNA"/>
</dbReference>